<dbReference type="Proteomes" id="UP000294723">
    <property type="component" value="Unassembled WGS sequence"/>
</dbReference>
<dbReference type="EMBL" id="SMLA01000004">
    <property type="protein sequence ID" value="TDD91875.1"/>
    <property type="molecule type" value="Genomic_DNA"/>
</dbReference>
<evidence type="ECO:0000313" key="3">
    <source>
        <dbReference type="Proteomes" id="UP000294723"/>
    </source>
</evidence>
<evidence type="ECO:0000313" key="2">
    <source>
        <dbReference type="EMBL" id="TDD91875.1"/>
    </source>
</evidence>
<name>A0A4R5BZP9_9PSEU</name>
<dbReference type="AlphaFoldDB" id="A0A4R5BZP9"/>
<feature type="region of interest" description="Disordered" evidence="1">
    <location>
        <begin position="60"/>
        <end position="82"/>
    </location>
</feature>
<sequence>MAQPSNGVFPLLAGMITAATLSGAAVLVVLNSGCEDPGSYHEHDGVVELIGGCLRPSDLPVAPRETADAPPSPGGSDPFVAR</sequence>
<proteinExistence type="predicted"/>
<reference evidence="2 3" key="1">
    <citation type="submission" date="2019-03" db="EMBL/GenBank/DDBJ databases">
        <title>Draft genome sequences of novel Actinobacteria.</title>
        <authorList>
            <person name="Sahin N."/>
            <person name="Ay H."/>
            <person name="Saygin H."/>
        </authorList>
    </citation>
    <scope>NUCLEOTIDE SEQUENCE [LARGE SCALE GENOMIC DNA]</scope>
    <source>
        <strain evidence="2 3">5K548</strain>
    </source>
</reference>
<comment type="caution">
    <text evidence="2">The sequence shown here is derived from an EMBL/GenBank/DDBJ whole genome shotgun (WGS) entry which is preliminary data.</text>
</comment>
<dbReference type="RefSeq" id="WP_132681059.1">
    <property type="nucleotide sequence ID" value="NZ_SMLA01000004.1"/>
</dbReference>
<gene>
    <name evidence="2" type="ORF">E1202_03745</name>
</gene>
<accession>A0A4R5BZP9</accession>
<organism evidence="2 3">
    <name type="scientific">Saccharopolyspora karakumensis</name>
    <dbReference type="NCBI Taxonomy" id="2530386"/>
    <lineage>
        <taxon>Bacteria</taxon>
        <taxon>Bacillati</taxon>
        <taxon>Actinomycetota</taxon>
        <taxon>Actinomycetes</taxon>
        <taxon>Pseudonocardiales</taxon>
        <taxon>Pseudonocardiaceae</taxon>
        <taxon>Saccharopolyspora</taxon>
    </lineage>
</organism>
<protein>
    <submittedName>
        <fullName evidence="2">Uncharacterized protein</fullName>
    </submittedName>
</protein>
<keyword evidence="3" id="KW-1185">Reference proteome</keyword>
<evidence type="ECO:0000256" key="1">
    <source>
        <dbReference type="SAM" id="MobiDB-lite"/>
    </source>
</evidence>